<sequence length="211" mass="24304">MSTEPQGRSSDDTGERSDDSKKRGTAAWSAIQYDDNYSEASDTPLLPPDVFELRVTVIAEAQPGHHYKEFDERHVRELYLKTHGDAPLPKNYNQSFKKYRWVYVHKDDLPRRCSCMKTPHRTVCVRGYHYLMENKDGGELITRCKDVNECPGHRYTGQKGDGRALEAGEKNDKVCFKGYKDSQMVKSCRLIYIGNHAKRAPKDGKETNYYD</sequence>
<accession>A0A6A6TK32</accession>
<evidence type="ECO:0000313" key="2">
    <source>
        <dbReference type="EMBL" id="KAF2660102.1"/>
    </source>
</evidence>
<organism evidence="2 3">
    <name type="scientific">Lophiostoma macrostomum CBS 122681</name>
    <dbReference type="NCBI Taxonomy" id="1314788"/>
    <lineage>
        <taxon>Eukaryota</taxon>
        <taxon>Fungi</taxon>
        <taxon>Dikarya</taxon>
        <taxon>Ascomycota</taxon>
        <taxon>Pezizomycotina</taxon>
        <taxon>Dothideomycetes</taxon>
        <taxon>Pleosporomycetidae</taxon>
        <taxon>Pleosporales</taxon>
        <taxon>Lophiostomataceae</taxon>
        <taxon>Lophiostoma</taxon>
    </lineage>
</organism>
<evidence type="ECO:0000313" key="3">
    <source>
        <dbReference type="Proteomes" id="UP000799324"/>
    </source>
</evidence>
<name>A0A6A6TK32_9PLEO</name>
<proteinExistence type="predicted"/>
<protein>
    <submittedName>
        <fullName evidence="2">Uncharacterized protein</fullName>
    </submittedName>
</protein>
<feature type="region of interest" description="Disordered" evidence="1">
    <location>
        <begin position="1"/>
        <end position="26"/>
    </location>
</feature>
<dbReference type="EMBL" id="MU004302">
    <property type="protein sequence ID" value="KAF2660102.1"/>
    <property type="molecule type" value="Genomic_DNA"/>
</dbReference>
<evidence type="ECO:0000256" key="1">
    <source>
        <dbReference type="SAM" id="MobiDB-lite"/>
    </source>
</evidence>
<feature type="compositionally biased region" description="Basic and acidic residues" evidence="1">
    <location>
        <begin position="9"/>
        <end position="22"/>
    </location>
</feature>
<dbReference type="AlphaFoldDB" id="A0A6A6TK32"/>
<gene>
    <name evidence="2" type="ORF">K491DRAFT_730272</name>
</gene>
<keyword evidence="3" id="KW-1185">Reference proteome</keyword>
<dbReference type="Proteomes" id="UP000799324">
    <property type="component" value="Unassembled WGS sequence"/>
</dbReference>
<reference evidence="2" key="1">
    <citation type="journal article" date="2020" name="Stud. Mycol.">
        <title>101 Dothideomycetes genomes: a test case for predicting lifestyles and emergence of pathogens.</title>
        <authorList>
            <person name="Haridas S."/>
            <person name="Albert R."/>
            <person name="Binder M."/>
            <person name="Bloem J."/>
            <person name="Labutti K."/>
            <person name="Salamov A."/>
            <person name="Andreopoulos B."/>
            <person name="Baker S."/>
            <person name="Barry K."/>
            <person name="Bills G."/>
            <person name="Bluhm B."/>
            <person name="Cannon C."/>
            <person name="Castanera R."/>
            <person name="Culley D."/>
            <person name="Daum C."/>
            <person name="Ezra D."/>
            <person name="Gonzalez J."/>
            <person name="Henrissat B."/>
            <person name="Kuo A."/>
            <person name="Liang C."/>
            <person name="Lipzen A."/>
            <person name="Lutzoni F."/>
            <person name="Magnuson J."/>
            <person name="Mondo S."/>
            <person name="Nolan M."/>
            <person name="Ohm R."/>
            <person name="Pangilinan J."/>
            <person name="Park H.-J."/>
            <person name="Ramirez L."/>
            <person name="Alfaro M."/>
            <person name="Sun H."/>
            <person name="Tritt A."/>
            <person name="Yoshinaga Y."/>
            <person name="Zwiers L.-H."/>
            <person name="Turgeon B."/>
            <person name="Goodwin S."/>
            <person name="Spatafora J."/>
            <person name="Crous P."/>
            <person name="Grigoriev I."/>
        </authorList>
    </citation>
    <scope>NUCLEOTIDE SEQUENCE</scope>
    <source>
        <strain evidence="2">CBS 122681</strain>
    </source>
</reference>